<organism evidence="4 5">
    <name type="scientific">Epilithonimonas hungarica</name>
    <dbReference type="NCBI Taxonomy" id="454006"/>
    <lineage>
        <taxon>Bacteria</taxon>
        <taxon>Pseudomonadati</taxon>
        <taxon>Bacteroidota</taxon>
        <taxon>Flavobacteriia</taxon>
        <taxon>Flavobacteriales</taxon>
        <taxon>Weeksellaceae</taxon>
        <taxon>Chryseobacterium group</taxon>
        <taxon>Epilithonimonas</taxon>
    </lineage>
</organism>
<protein>
    <submittedName>
        <fullName evidence="4">Por secretion system C-terminal sorting domain-containing protein</fullName>
    </submittedName>
</protein>
<name>A0A1G7MX53_9FLAO</name>
<keyword evidence="1 2" id="KW-0732">Signal</keyword>
<dbReference type="AlphaFoldDB" id="A0A1G7MX53"/>
<dbReference type="OrthoDB" id="1465721at2"/>
<feature type="chain" id="PRO_5011597367" evidence="2">
    <location>
        <begin position="22"/>
        <end position="251"/>
    </location>
</feature>
<dbReference type="NCBIfam" id="TIGR04183">
    <property type="entry name" value="Por_Secre_tail"/>
    <property type="match status" value="1"/>
</dbReference>
<dbReference type="Proteomes" id="UP000199203">
    <property type="component" value="Unassembled WGS sequence"/>
</dbReference>
<evidence type="ECO:0000256" key="1">
    <source>
        <dbReference type="ARBA" id="ARBA00022729"/>
    </source>
</evidence>
<keyword evidence="5" id="KW-1185">Reference proteome</keyword>
<accession>A0A1G7MX53</accession>
<evidence type="ECO:0000259" key="3">
    <source>
        <dbReference type="Pfam" id="PF18962"/>
    </source>
</evidence>
<evidence type="ECO:0000313" key="5">
    <source>
        <dbReference type="Proteomes" id="UP000199203"/>
    </source>
</evidence>
<dbReference type="STRING" id="454006.SAMN05421825_1824"/>
<dbReference type="EMBL" id="FNBH01000002">
    <property type="protein sequence ID" value="SDF65650.1"/>
    <property type="molecule type" value="Genomic_DNA"/>
</dbReference>
<dbReference type="Gene3D" id="2.60.120.200">
    <property type="match status" value="1"/>
</dbReference>
<feature type="domain" description="Secretion system C-terminal sorting" evidence="3">
    <location>
        <begin position="196"/>
        <end position="249"/>
    </location>
</feature>
<sequence length="251" mass="25867">MKKIYSLFAAVVLTASINAQTTVFNATFDDVDGTGGSDGNWASSVAGTALASYTTGGTWDLTRAYKGGGCLKMGTASVLGVLKTPNITLTGSGTLTFRAAAWNGNNENTTLKVSVTGGTLSQATVTLVKASYTTYTINVTNATGNVVIAFEGNAAANGRFFIDDIKVTTATMAVVDATKEKTGLVKNTIVSNELIFGTSAKISVYNTAGQIVKTAEVSDNSRLDVSSLAKGAYVVTGLVNGQAVSQKIIKK</sequence>
<evidence type="ECO:0000256" key="2">
    <source>
        <dbReference type="SAM" id="SignalP"/>
    </source>
</evidence>
<gene>
    <name evidence="4" type="ORF">SAMN05421825_1824</name>
</gene>
<feature type="signal peptide" evidence="2">
    <location>
        <begin position="1"/>
        <end position="21"/>
    </location>
</feature>
<evidence type="ECO:0000313" key="4">
    <source>
        <dbReference type="EMBL" id="SDF65650.1"/>
    </source>
</evidence>
<proteinExistence type="predicted"/>
<dbReference type="Pfam" id="PF18962">
    <property type="entry name" value="Por_Secre_tail"/>
    <property type="match status" value="1"/>
</dbReference>
<reference evidence="5" key="1">
    <citation type="submission" date="2016-10" db="EMBL/GenBank/DDBJ databases">
        <authorList>
            <person name="Varghese N."/>
            <person name="Submissions S."/>
        </authorList>
    </citation>
    <scope>NUCLEOTIDE SEQUENCE [LARGE SCALE GENOMIC DNA]</scope>
    <source>
        <strain evidence="5">DSM 19684</strain>
    </source>
</reference>
<dbReference type="InterPro" id="IPR026444">
    <property type="entry name" value="Secre_tail"/>
</dbReference>
<dbReference type="RefSeq" id="WP_089873174.1">
    <property type="nucleotide sequence ID" value="NZ_FNBH01000002.1"/>
</dbReference>